<proteinExistence type="predicted"/>
<dbReference type="AlphaFoldDB" id="A0A1J5QV77"/>
<protein>
    <submittedName>
        <fullName evidence="1">Uncharacterized protein</fullName>
    </submittedName>
</protein>
<reference evidence="1" key="1">
    <citation type="submission" date="2016-10" db="EMBL/GenBank/DDBJ databases">
        <title>Sequence of Gallionella enrichment culture.</title>
        <authorList>
            <person name="Poehlein A."/>
            <person name="Muehling M."/>
            <person name="Daniel R."/>
        </authorList>
    </citation>
    <scope>NUCLEOTIDE SEQUENCE</scope>
</reference>
<dbReference type="EMBL" id="MLJW01000674">
    <property type="protein sequence ID" value="OIQ83759.1"/>
    <property type="molecule type" value="Genomic_DNA"/>
</dbReference>
<evidence type="ECO:0000313" key="1">
    <source>
        <dbReference type="EMBL" id="OIQ83759.1"/>
    </source>
</evidence>
<accession>A0A1J5QV77</accession>
<organism evidence="1">
    <name type="scientific">mine drainage metagenome</name>
    <dbReference type="NCBI Taxonomy" id="410659"/>
    <lineage>
        <taxon>unclassified sequences</taxon>
        <taxon>metagenomes</taxon>
        <taxon>ecological metagenomes</taxon>
    </lineage>
</organism>
<name>A0A1J5QV77_9ZZZZ</name>
<gene>
    <name evidence="1" type="ORF">GALL_344210</name>
</gene>
<comment type="caution">
    <text evidence="1">The sequence shown here is derived from an EMBL/GenBank/DDBJ whole genome shotgun (WGS) entry which is preliminary data.</text>
</comment>
<sequence length="53" mass="5312">MVGDTTGATLYVVNDSGVEVLTQNPGTGQLSSAKLSGFKFTTGATVISSAFGK</sequence>